<dbReference type="FunFam" id="2.40.10.10:FF:000068">
    <property type="entry name" value="transmembrane protease serine 2"/>
    <property type="match status" value="1"/>
</dbReference>
<dbReference type="OrthoDB" id="546450at2759"/>
<proteinExistence type="predicted"/>
<dbReference type="InterPro" id="IPR001314">
    <property type="entry name" value="Peptidase_S1A"/>
</dbReference>
<evidence type="ECO:0000313" key="7">
    <source>
        <dbReference type="EMBL" id="NXG69098.1"/>
    </source>
</evidence>
<dbReference type="SUPFAM" id="SSF50494">
    <property type="entry name" value="Trypsin-like serine proteases"/>
    <property type="match status" value="1"/>
</dbReference>
<organism evidence="7 8">
    <name type="scientific">Baryphthengus martii</name>
    <name type="common">Rufous motmot</name>
    <dbReference type="NCBI Taxonomy" id="176943"/>
    <lineage>
        <taxon>Eukaryota</taxon>
        <taxon>Metazoa</taxon>
        <taxon>Chordata</taxon>
        <taxon>Craniata</taxon>
        <taxon>Vertebrata</taxon>
        <taxon>Euteleostomi</taxon>
        <taxon>Archelosauria</taxon>
        <taxon>Archosauria</taxon>
        <taxon>Dinosauria</taxon>
        <taxon>Saurischia</taxon>
        <taxon>Theropoda</taxon>
        <taxon>Coelurosauria</taxon>
        <taxon>Aves</taxon>
        <taxon>Neognathae</taxon>
        <taxon>Neoaves</taxon>
        <taxon>Telluraves</taxon>
        <taxon>Coraciimorphae</taxon>
        <taxon>Coraciiformes</taxon>
        <taxon>Momotidae</taxon>
        <taxon>Baryphthengus</taxon>
    </lineage>
</organism>
<feature type="signal peptide" evidence="5">
    <location>
        <begin position="1"/>
        <end position="19"/>
    </location>
</feature>
<dbReference type="PRINTS" id="PR00722">
    <property type="entry name" value="CHYMOTRYPSIN"/>
</dbReference>
<keyword evidence="2" id="KW-0378">Hydrolase</keyword>
<accession>A0A7K9DX88</accession>
<keyword evidence="8" id="KW-1185">Reference proteome</keyword>
<evidence type="ECO:0000259" key="6">
    <source>
        <dbReference type="PROSITE" id="PS50240"/>
    </source>
</evidence>
<sequence>GKHICGGTIISTLWILTAAQCFAEELPPDLTVVVGGIDLILLMEEHESERLILHESFGRMGMENDTALILLSSPIEFSKEKIPICLPFISDVGTWQHCWVAGWGTMNAGEMPSGQRLRMKLISRERCLERIPELEENVLCAELKKREREAN</sequence>
<dbReference type="PROSITE" id="PS50240">
    <property type="entry name" value="TRYPSIN_DOM"/>
    <property type="match status" value="1"/>
</dbReference>
<evidence type="ECO:0000256" key="1">
    <source>
        <dbReference type="ARBA" id="ARBA00022670"/>
    </source>
</evidence>
<dbReference type="PANTHER" id="PTHR24252:SF7">
    <property type="entry name" value="HYALIN"/>
    <property type="match status" value="1"/>
</dbReference>
<evidence type="ECO:0000313" key="8">
    <source>
        <dbReference type="Proteomes" id="UP000578343"/>
    </source>
</evidence>
<feature type="domain" description="Peptidase S1" evidence="6">
    <location>
        <begin position="1"/>
        <end position="151"/>
    </location>
</feature>
<dbReference type="GO" id="GO:0006508">
    <property type="term" value="P:proteolysis"/>
    <property type="evidence" value="ECO:0007669"/>
    <property type="project" value="UniProtKB-KW"/>
</dbReference>
<dbReference type="SMART" id="SM00020">
    <property type="entry name" value="Tryp_SPc"/>
    <property type="match status" value="1"/>
</dbReference>
<keyword evidence="3" id="KW-0720">Serine protease</keyword>
<protein>
    <submittedName>
        <fullName evidence="7">PRS55 protease</fullName>
    </submittedName>
</protein>
<feature type="chain" id="PRO_5029779220" evidence="5">
    <location>
        <begin position="20"/>
        <end position="151"/>
    </location>
</feature>
<keyword evidence="4" id="KW-1015">Disulfide bond</keyword>
<evidence type="ECO:0000256" key="5">
    <source>
        <dbReference type="SAM" id="SignalP"/>
    </source>
</evidence>
<dbReference type="InterPro" id="IPR001254">
    <property type="entry name" value="Trypsin_dom"/>
</dbReference>
<dbReference type="GO" id="GO:0004252">
    <property type="term" value="F:serine-type endopeptidase activity"/>
    <property type="evidence" value="ECO:0007669"/>
    <property type="project" value="InterPro"/>
</dbReference>
<dbReference type="Proteomes" id="UP000578343">
    <property type="component" value="Unassembled WGS sequence"/>
</dbReference>
<dbReference type="Gene3D" id="2.40.10.10">
    <property type="entry name" value="Trypsin-like serine proteases"/>
    <property type="match status" value="1"/>
</dbReference>
<evidence type="ECO:0000256" key="2">
    <source>
        <dbReference type="ARBA" id="ARBA00022801"/>
    </source>
</evidence>
<dbReference type="EMBL" id="VWZK01002073">
    <property type="protein sequence ID" value="NXG69098.1"/>
    <property type="molecule type" value="Genomic_DNA"/>
</dbReference>
<keyword evidence="1 7" id="KW-0645">Protease</keyword>
<feature type="non-terminal residue" evidence="7">
    <location>
        <position position="1"/>
    </location>
</feature>
<dbReference type="PANTHER" id="PTHR24252">
    <property type="entry name" value="ACROSIN-RELATED"/>
    <property type="match status" value="1"/>
</dbReference>
<gene>
    <name evidence="7" type="primary">Prss55</name>
    <name evidence="7" type="ORF">BARMAR_R06991</name>
</gene>
<dbReference type="InterPro" id="IPR009003">
    <property type="entry name" value="Peptidase_S1_PA"/>
</dbReference>
<evidence type="ECO:0000256" key="3">
    <source>
        <dbReference type="ARBA" id="ARBA00022825"/>
    </source>
</evidence>
<keyword evidence="5" id="KW-0732">Signal</keyword>
<dbReference type="Pfam" id="PF00089">
    <property type="entry name" value="Trypsin"/>
    <property type="match status" value="1"/>
</dbReference>
<dbReference type="InterPro" id="IPR043504">
    <property type="entry name" value="Peptidase_S1_PA_chymotrypsin"/>
</dbReference>
<reference evidence="7 8" key="1">
    <citation type="submission" date="2019-09" db="EMBL/GenBank/DDBJ databases">
        <title>Bird 10,000 Genomes (B10K) Project - Family phase.</title>
        <authorList>
            <person name="Zhang G."/>
        </authorList>
    </citation>
    <scope>NUCLEOTIDE SEQUENCE [LARGE SCALE GENOMIC DNA]</scope>
    <source>
        <strain evidence="7">B10K-DU-001-21</strain>
        <tissue evidence="7">Muscle</tissue>
    </source>
</reference>
<name>A0A7K9DX88_BARMA</name>
<feature type="non-terminal residue" evidence="7">
    <location>
        <position position="151"/>
    </location>
</feature>
<evidence type="ECO:0000256" key="4">
    <source>
        <dbReference type="ARBA" id="ARBA00023157"/>
    </source>
</evidence>
<dbReference type="AlphaFoldDB" id="A0A7K9DX88"/>
<comment type="caution">
    <text evidence="7">The sequence shown here is derived from an EMBL/GenBank/DDBJ whole genome shotgun (WGS) entry which is preliminary data.</text>
</comment>